<gene>
    <name evidence="8" type="primary">nthA</name>
    <name evidence="8" type="ORF">GWI71_16745</name>
</gene>
<evidence type="ECO:0000256" key="2">
    <source>
        <dbReference type="ARBA" id="ARBA00013079"/>
    </source>
</evidence>
<accession>A0ABW9ZQL4</accession>
<feature type="domain" description="Nitrile hydratase alpha/Thiocyanate hydrolase gamma" evidence="7">
    <location>
        <begin position="44"/>
        <end position="225"/>
    </location>
</feature>
<protein>
    <recommendedName>
        <fullName evidence="2">nitrile hydratase</fullName>
        <ecNumber evidence="2">4.2.1.84</ecNumber>
    </recommendedName>
</protein>
<evidence type="ECO:0000259" key="7">
    <source>
        <dbReference type="Pfam" id="PF02979"/>
    </source>
</evidence>
<dbReference type="EMBL" id="JAABLP010000004">
    <property type="protein sequence ID" value="NBN65342.1"/>
    <property type="molecule type" value="Genomic_DNA"/>
</dbReference>
<name>A0ABW9ZQL4_9HYPH</name>
<dbReference type="Proteomes" id="UP000541347">
    <property type="component" value="Unassembled WGS sequence"/>
</dbReference>
<evidence type="ECO:0000256" key="3">
    <source>
        <dbReference type="ARBA" id="ARBA00022723"/>
    </source>
</evidence>
<feature type="compositionally biased region" description="Basic and acidic residues" evidence="6">
    <location>
        <begin position="13"/>
        <end position="40"/>
    </location>
</feature>
<keyword evidence="3" id="KW-0479">Metal-binding</keyword>
<dbReference type="InterPro" id="IPR018141">
    <property type="entry name" value="Nitrile_hydratase_asu"/>
</dbReference>
<evidence type="ECO:0000313" key="8">
    <source>
        <dbReference type="EMBL" id="NBN65342.1"/>
    </source>
</evidence>
<evidence type="ECO:0000256" key="5">
    <source>
        <dbReference type="ARBA" id="ARBA00044877"/>
    </source>
</evidence>
<evidence type="ECO:0000256" key="6">
    <source>
        <dbReference type="SAM" id="MobiDB-lite"/>
    </source>
</evidence>
<dbReference type="GO" id="GO:0018822">
    <property type="term" value="F:nitrile hydratase activity"/>
    <property type="evidence" value="ECO:0007669"/>
    <property type="project" value="UniProtKB-EC"/>
</dbReference>
<dbReference type="PIRSF" id="PIRSF001426">
    <property type="entry name" value="NHase_alpha"/>
    <property type="match status" value="1"/>
</dbReference>
<reference evidence="8 9" key="1">
    <citation type="submission" date="2020-01" db="EMBL/GenBank/DDBJ databases">
        <authorList>
            <person name="Peng S.Y."/>
            <person name="Li J."/>
            <person name="Wang M."/>
            <person name="Wang L."/>
            <person name="Wang C.Q."/>
            <person name="Wang J.R."/>
        </authorList>
    </citation>
    <scope>NUCLEOTIDE SEQUENCE [LARGE SCALE GENOMIC DNA]</scope>
    <source>
        <strain evidence="8 9">XCT-34</strain>
    </source>
</reference>
<keyword evidence="9" id="KW-1185">Reference proteome</keyword>
<dbReference type="SUPFAM" id="SSF56209">
    <property type="entry name" value="Nitrile hydratase alpha chain"/>
    <property type="match status" value="1"/>
</dbReference>
<feature type="region of interest" description="Disordered" evidence="6">
    <location>
        <begin position="1"/>
        <end position="40"/>
    </location>
</feature>
<proteinExistence type="inferred from homology"/>
<organism evidence="8 9">
    <name type="scientific">Pannonibacter tanglangensis</name>
    <dbReference type="NCBI Taxonomy" id="2750084"/>
    <lineage>
        <taxon>Bacteria</taxon>
        <taxon>Pseudomonadati</taxon>
        <taxon>Pseudomonadota</taxon>
        <taxon>Alphaproteobacteria</taxon>
        <taxon>Hyphomicrobiales</taxon>
        <taxon>Stappiaceae</taxon>
        <taxon>Pannonibacter</taxon>
    </lineage>
</organism>
<comment type="caution">
    <text evidence="8">The sequence shown here is derived from an EMBL/GenBank/DDBJ whole genome shotgun (WGS) entry which is preliminary data.</text>
</comment>
<evidence type="ECO:0000256" key="1">
    <source>
        <dbReference type="ARBA" id="ARBA00009363"/>
    </source>
</evidence>
<dbReference type="EC" id="4.2.1.84" evidence="2"/>
<dbReference type="Gene3D" id="3.90.330.10">
    <property type="entry name" value="Nitrile hydratase alpha /Thiocyanate hydrolase gamma"/>
    <property type="match status" value="1"/>
</dbReference>
<comment type="catalytic activity">
    <reaction evidence="5">
        <text>an aliphatic primary amide = an aliphatic nitrile + H2O</text>
        <dbReference type="Rhea" id="RHEA:12673"/>
        <dbReference type="ChEBI" id="CHEBI:15377"/>
        <dbReference type="ChEBI" id="CHEBI:65285"/>
        <dbReference type="ChEBI" id="CHEBI:80291"/>
        <dbReference type="EC" id="4.2.1.84"/>
    </reaction>
</comment>
<dbReference type="InterPro" id="IPR004232">
    <property type="entry name" value="CN_Hdrtase_a/SCN_Hdrlase_g"/>
</dbReference>
<evidence type="ECO:0000313" key="9">
    <source>
        <dbReference type="Proteomes" id="UP000541347"/>
    </source>
</evidence>
<keyword evidence="4 8" id="KW-0456">Lyase</keyword>
<dbReference type="RefSeq" id="WP_161677325.1">
    <property type="nucleotide sequence ID" value="NZ_JAABLP010000004.1"/>
</dbReference>
<dbReference type="NCBIfam" id="TIGR01323">
    <property type="entry name" value="nitrile_alph"/>
    <property type="match status" value="1"/>
</dbReference>
<dbReference type="InterPro" id="IPR036648">
    <property type="entry name" value="CN_Hdrase_a/SCN_Hdrase_g_sf"/>
</dbReference>
<evidence type="ECO:0000256" key="4">
    <source>
        <dbReference type="ARBA" id="ARBA00023239"/>
    </source>
</evidence>
<dbReference type="InterPro" id="IPR023900">
    <property type="entry name" value="CN_Hdrtase_asu/SCN_Hdrlase_gsu"/>
</dbReference>
<dbReference type="Pfam" id="PF02979">
    <property type="entry name" value="NHase_alpha"/>
    <property type="match status" value="1"/>
</dbReference>
<sequence>MTSSTGHPQGGGGHHDHGHDHGHGHDHDHDHDHHHGDHSDLSPIELRVRALETLLTDKGYIDPAALDVLIETYETRVGPRNGARVVARAWTDPAYRTRLLQDATAAIAELGYTGRQGEHMVMVENTPDRHNLVVCTLCSCYPWTVLGLPPVWYKSPPYRSRAVRDPRGVLAEFGLTLPAETEIRVWDSTAEMRYLVLPMRPAGTEGWSAEALADLVNRDSMIGTALATSPGAGPQRDGAGT</sequence>
<comment type="similarity">
    <text evidence="1">Belongs to the nitrile hydratase subunit alpha family.</text>
</comment>